<accession>A0A699KGD0</accession>
<sequence length="43" mass="4924">QLTDIFTKALARECFEFLVKRLGMQSLTPEELKHLAESDEDGI</sequence>
<comment type="caution">
    <text evidence="1">The sequence shown here is derived from an EMBL/GenBank/DDBJ whole genome shotgun (WGS) entry which is preliminary data.</text>
</comment>
<feature type="non-terminal residue" evidence="1">
    <location>
        <position position="1"/>
    </location>
</feature>
<protein>
    <submittedName>
        <fullName evidence="1">Retrovirus-related Pol polyprotein from transposon TNT 1-94</fullName>
    </submittedName>
</protein>
<dbReference type="AlphaFoldDB" id="A0A699KGD0"/>
<proteinExistence type="predicted"/>
<evidence type="ECO:0000313" key="1">
    <source>
        <dbReference type="EMBL" id="GFA87200.1"/>
    </source>
</evidence>
<organism evidence="1">
    <name type="scientific">Tanacetum cinerariifolium</name>
    <name type="common">Dalmatian daisy</name>
    <name type="synonym">Chrysanthemum cinerariifolium</name>
    <dbReference type="NCBI Taxonomy" id="118510"/>
    <lineage>
        <taxon>Eukaryota</taxon>
        <taxon>Viridiplantae</taxon>
        <taxon>Streptophyta</taxon>
        <taxon>Embryophyta</taxon>
        <taxon>Tracheophyta</taxon>
        <taxon>Spermatophyta</taxon>
        <taxon>Magnoliopsida</taxon>
        <taxon>eudicotyledons</taxon>
        <taxon>Gunneridae</taxon>
        <taxon>Pentapetalae</taxon>
        <taxon>asterids</taxon>
        <taxon>campanulids</taxon>
        <taxon>Asterales</taxon>
        <taxon>Asteraceae</taxon>
        <taxon>Asteroideae</taxon>
        <taxon>Anthemideae</taxon>
        <taxon>Anthemidinae</taxon>
        <taxon>Tanacetum</taxon>
    </lineage>
</organism>
<gene>
    <name evidence="1" type="ORF">Tci_659172</name>
</gene>
<reference evidence="1" key="1">
    <citation type="journal article" date="2019" name="Sci. Rep.">
        <title>Draft genome of Tanacetum cinerariifolium, the natural source of mosquito coil.</title>
        <authorList>
            <person name="Yamashiro T."/>
            <person name="Shiraishi A."/>
            <person name="Satake H."/>
            <person name="Nakayama K."/>
        </authorList>
    </citation>
    <scope>NUCLEOTIDE SEQUENCE</scope>
</reference>
<name>A0A699KGD0_TANCI</name>
<dbReference type="EMBL" id="BKCJ010504554">
    <property type="protein sequence ID" value="GFA87200.1"/>
    <property type="molecule type" value="Genomic_DNA"/>
</dbReference>